<reference evidence="1 2" key="1">
    <citation type="submission" date="2019-07" db="EMBL/GenBank/DDBJ databases">
        <title>Genome sequencing of the stress-tolerant strain Azospirillum brasilense Az19.</title>
        <authorList>
            <person name="Maroniche G.A."/>
            <person name="Garcia J.E."/>
            <person name="Pagnussat L."/>
            <person name="Amenta M."/>
            <person name="Creus C.M."/>
        </authorList>
    </citation>
    <scope>NUCLEOTIDE SEQUENCE [LARGE SCALE GENOMIC DNA]</scope>
    <source>
        <strain evidence="1 2">Az19</strain>
    </source>
</reference>
<accession>A0A5B0KX85</accession>
<organism evidence="1 2">
    <name type="scientific">Azospirillum argentinense</name>
    <dbReference type="NCBI Taxonomy" id="2970906"/>
    <lineage>
        <taxon>Bacteria</taxon>
        <taxon>Pseudomonadati</taxon>
        <taxon>Pseudomonadota</taxon>
        <taxon>Alphaproteobacteria</taxon>
        <taxon>Rhodospirillales</taxon>
        <taxon>Azospirillaceae</taxon>
        <taxon>Azospirillum</taxon>
    </lineage>
</organism>
<dbReference type="EMBL" id="VEWN01000004">
    <property type="protein sequence ID" value="KAA1056581.1"/>
    <property type="molecule type" value="Genomic_DNA"/>
</dbReference>
<dbReference type="AlphaFoldDB" id="A0A5B0KX85"/>
<evidence type="ECO:0000313" key="2">
    <source>
        <dbReference type="Proteomes" id="UP000325333"/>
    </source>
</evidence>
<protein>
    <submittedName>
        <fullName evidence="1">Uncharacterized protein</fullName>
    </submittedName>
</protein>
<evidence type="ECO:0000313" key="1">
    <source>
        <dbReference type="EMBL" id="KAA1056581.1"/>
    </source>
</evidence>
<sequence>MISHSAVSGEWLGVPLLRLEPTEVALIRATTGIVVGDEAIAEWWLHFGRPSASTLRRFKCTPGAGATSGPRVPTRKLLKTYDVEPAQVTTETLQSYGAAFCR</sequence>
<proteinExistence type="predicted"/>
<dbReference type="Proteomes" id="UP000325333">
    <property type="component" value="Unassembled WGS sequence"/>
</dbReference>
<comment type="caution">
    <text evidence="1">The sequence shown here is derived from an EMBL/GenBank/DDBJ whole genome shotgun (WGS) entry which is preliminary data.</text>
</comment>
<name>A0A5B0KX85_9PROT</name>
<gene>
    <name evidence="1" type="ORF">FH063_004729</name>
</gene>
<dbReference type="RefSeq" id="WP_176025283.1">
    <property type="nucleotide sequence ID" value="NZ_VEWN01000004.1"/>
</dbReference>